<reference evidence="1 2" key="1">
    <citation type="journal article" date="2019" name="Int. J. Syst. Evol. Microbiol.">
        <title>The Global Catalogue of Microorganisms (GCM) 10K type strain sequencing project: providing services to taxonomists for standard genome sequencing and annotation.</title>
        <authorList>
            <consortium name="The Broad Institute Genomics Platform"/>
            <consortium name="The Broad Institute Genome Sequencing Center for Infectious Disease"/>
            <person name="Wu L."/>
            <person name="Ma J."/>
        </authorList>
    </citation>
    <scope>NUCLEOTIDE SEQUENCE [LARGE SCALE GENOMIC DNA]</scope>
    <source>
        <strain evidence="1 2">JCM 15589</strain>
    </source>
</reference>
<keyword evidence="2" id="KW-1185">Reference proteome</keyword>
<gene>
    <name evidence="1" type="ORF">GCM10009809_18150</name>
</gene>
<dbReference type="EMBL" id="BAAAPM010000003">
    <property type="protein sequence ID" value="GAA1722717.1"/>
    <property type="molecule type" value="Genomic_DNA"/>
</dbReference>
<accession>A0ABN2JCT4</accession>
<name>A0ABN2JCT4_9MICO</name>
<comment type="caution">
    <text evidence="1">The sequence shown here is derived from an EMBL/GenBank/DDBJ whole genome shotgun (WGS) entry which is preliminary data.</text>
</comment>
<evidence type="ECO:0000313" key="1">
    <source>
        <dbReference type="EMBL" id="GAA1722717.1"/>
    </source>
</evidence>
<organism evidence="1 2">
    <name type="scientific">Isoptericola hypogeus</name>
    <dbReference type="NCBI Taxonomy" id="300179"/>
    <lineage>
        <taxon>Bacteria</taxon>
        <taxon>Bacillati</taxon>
        <taxon>Actinomycetota</taxon>
        <taxon>Actinomycetes</taxon>
        <taxon>Micrococcales</taxon>
        <taxon>Promicromonosporaceae</taxon>
        <taxon>Isoptericola</taxon>
    </lineage>
</organism>
<evidence type="ECO:0000313" key="2">
    <source>
        <dbReference type="Proteomes" id="UP001501138"/>
    </source>
</evidence>
<sequence>MPARTPCEKVCAGAGAWSVRTAVLFVGLVIGRSSGLEGWSSFGLLPYCPKHA</sequence>
<proteinExistence type="predicted"/>
<protein>
    <submittedName>
        <fullName evidence="1">Uncharacterized protein</fullName>
    </submittedName>
</protein>
<dbReference type="Proteomes" id="UP001501138">
    <property type="component" value="Unassembled WGS sequence"/>
</dbReference>